<dbReference type="AlphaFoldDB" id="A0A8T4L5Y7"/>
<proteinExistence type="predicted"/>
<dbReference type="EMBL" id="JAGVWC010000001">
    <property type="protein sequence ID" value="MBS3060959.1"/>
    <property type="molecule type" value="Genomic_DNA"/>
</dbReference>
<sequence>MDMPSKLRVPLIARKAVAVIRFRSGPFDQKWGHLRSEHVRHGKLFLTTFPKTVLPGKRRTQYECDLEHAKWESRIAVSLSLKPIGTGIQPGKHSGEILGQAKISFQKKSITIEAIQGTSGKQDVLDRFRALHKQPWANFLVRQVERHAVRCGIHEIRIVLPTSLLYYHHPVITTKNKKEIQAQMDVLYEKVATAEGYVLEKGIYKKKLP</sequence>
<reference evidence="1" key="2">
    <citation type="submission" date="2021-05" db="EMBL/GenBank/DDBJ databases">
        <title>Protein family content uncovers lineage relationships and bacterial pathway maintenance mechanisms in DPANN archaea.</title>
        <authorList>
            <person name="Castelle C.J."/>
            <person name="Meheust R."/>
            <person name="Jaffe A.L."/>
            <person name="Seitz K."/>
            <person name="Gong X."/>
            <person name="Baker B.J."/>
            <person name="Banfield J.F."/>
        </authorList>
    </citation>
    <scope>NUCLEOTIDE SEQUENCE</scope>
    <source>
        <strain evidence="1">RIFCSPLOWO2_01_FULL_AR10_48_17</strain>
    </source>
</reference>
<name>A0A8T4L5Y7_9ARCH</name>
<organism evidence="1 2">
    <name type="scientific">Candidatus Iainarchaeum sp</name>
    <dbReference type="NCBI Taxonomy" id="3101447"/>
    <lineage>
        <taxon>Archaea</taxon>
        <taxon>Candidatus Iainarchaeota</taxon>
        <taxon>Candidatus Iainarchaeia</taxon>
        <taxon>Candidatus Iainarchaeales</taxon>
        <taxon>Candidatus Iainarchaeaceae</taxon>
        <taxon>Candidatus Iainarchaeum</taxon>
    </lineage>
</organism>
<comment type="caution">
    <text evidence="1">The sequence shown here is derived from an EMBL/GenBank/DDBJ whole genome shotgun (WGS) entry which is preliminary data.</text>
</comment>
<evidence type="ECO:0000313" key="1">
    <source>
        <dbReference type="EMBL" id="MBS3060959.1"/>
    </source>
</evidence>
<evidence type="ECO:0000313" key="2">
    <source>
        <dbReference type="Proteomes" id="UP000675968"/>
    </source>
</evidence>
<reference evidence="1" key="1">
    <citation type="submission" date="2021-03" db="EMBL/GenBank/DDBJ databases">
        <authorList>
            <person name="Jaffe A."/>
        </authorList>
    </citation>
    <scope>NUCLEOTIDE SEQUENCE</scope>
    <source>
        <strain evidence="1">RIFCSPLOWO2_01_FULL_AR10_48_17</strain>
    </source>
</reference>
<gene>
    <name evidence="1" type="ORF">J4215_00070</name>
</gene>
<dbReference type="Proteomes" id="UP000675968">
    <property type="component" value="Unassembled WGS sequence"/>
</dbReference>
<protein>
    <submittedName>
        <fullName evidence="1">Uncharacterized protein</fullName>
    </submittedName>
</protein>
<accession>A0A8T4L5Y7</accession>